<comment type="similarity">
    <text evidence="16">Belongs to the G-protein coupled receptor 1 family.</text>
</comment>
<dbReference type="PROSITE" id="PS50262">
    <property type="entry name" value="G_PROTEIN_RECEP_F1_2"/>
    <property type="match status" value="1"/>
</dbReference>
<dbReference type="InterPro" id="IPR017452">
    <property type="entry name" value="GPCR_Rhodpsn_7TM"/>
</dbReference>
<evidence type="ECO:0000256" key="14">
    <source>
        <dbReference type="ARBA" id="ARBA00023329"/>
    </source>
</evidence>
<feature type="transmembrane region" description="Helical" evidence="17">
    <location>
        <begin position="252"/>
        <end position="274"/>
    </location>
</feature>
<keyword evidence="10" id="KW-1015">Disulfide bond</keyword>
<evidence type="ECO:0000256" key="6">
    <source>
        <dbReference type="ARBA" id="ARBA00022692"/>
    </source>
</evidence>
<keyword evidence="13 16" id="KW-0807">Transducer</keyword>
<evidence type="ECO:0000256" key="2">
    <source>
        <dbReference type="ARBA" id="ARBA00004651"/>
    </source>
</evidence>
<keyword evidence="6 16" id="KW-0812">Transmembrane</keyword>
<feature type="domain" description="G-protein coupled receptors family 1 profile" evidence="18">
    <location>
        <begin position="58"/>
        <end position="305"/>
    </location>
</feature>
<evidence type="ECO:0000256" key="3">
    <source>
        <dbReference type="ARBA" id="ARBA00017623"/>
    </source>
</evidence>
<dbReference type="STRING" id="75743.A0A401PKK0"/>
<dbReference type="Proteomes" id="UP000288216">
    <property type="component" value="Unassembled WGS sequence"/>
</dbReference>
<keyword evidence="4" id="KW-1003">Cell membrane</keyword>
<evidence type="ECO:0000313" key="20">
    <source>
        <dbReference type="Proteomes" id="UP000288216"/>
    </source>
</evidence>
<feature type="transmembrane region" description="Helical" evidence="17">
    <location>
        <begin position="115"/>
        <end position="136"/>
    </location>
</feature>
<evidence type="ECO:0000256" key="9">
    <source>
        <dbReference type="ARBA" id="ARBA00023136"/>
    </source>
</evidence>
<dbReference type="PROSITE" id="PS00237">
    <property type="entry name" value="G_PROTEIN_RECEP_F1_1"/>
    <property type="match status" value="1"/>
</dbReference>
<dbReference type="Pfam" id="PF00001">
    <property type="entry name" value="7tm_1"/>
    <property type="match status" value="1"/>
</dbReference>
<feature type="transmembrane region" description="Helical" evidence="17">
    <location>
        <begin position="42"/>
        <end position="66"/>
    </location>
</feature>
<evidence type="ECO:0000256" key="7">
    <source>
        <dbReference type="ARBA" id="ARBA00022989"/>
    </source>
</evidence>
<feature type="transmembrane region" description="Helical" evidence="17">
    <location>
        <begin position="208"/>
        <end position="231"/>
    </location>
</feature>
<dbReference type="GO" id="GO:0005886">
    <property type="term" value="C:plasma membrane"/>
    <property type="evidence" value="ECO:0007669"/>
    <property type="project" value="UniProtKB-SubCell"/>
</dbReference>
<dbReference type="PANTHER" id="PTHR24232:SF1">
    <property type="entry name" value="N-ARACHIDONYL GLYCINE RECEPTOR"/>
    <property type="match status" value="1"/>
</dbReference>
<comment type="subcellular location">
    <subcellularLocation>
        <location evidence="2">Cell membrane</location>
        <topology evidence="2">Multi-pass membrane protein</topology>
    </subcellularLocation>
    <subcellularLocation>
        <location evidence="1">Cytoplasmic vesicle membrane</location>
    </subcellularLocation>
</comment>
<feature type="transmembrane region" description="Helical" evidence="17">
    <location>
        <begin position="286"/>
        <end position="308"/>
    </location>
</feature>
<feature type="transmembrane region" description="Helical" evidence="17">
    <location>
        <begin position="157"/>
        <end position="177"/>
    </location>
</feature>
<dbReference type="GO" id="GO:0004930">
    <property type="term" value="F:G protein-coupled receptor activity"/>
    <property type="evidence" value="ECO:0007669"/>
    <property type="project" value="UniProtKB-KW"/>
</dbReference>
<protein>
    <recommendedName>
        <fullName evidence="3">N-arachidonyl glycine receptor</fullName>
    </recommendedName>
    <alternativeName>
        <fullName evidence="15">G-protein coupled receptor 18</fullName>
    </alternativeName>
</protein>
<accession>A0A401PKK0</accession>
<keyword evidence="11 16" id="KW-0675">Receptor</keyword>
<evidence type="ECO:0000256" key="5">
    <source>
        <dbReference type="ARBA" id="ARBA00022553"/>
    </source>
</evidence>
<comment type="caution">
    <text evidence="19">The sequence shown here is derived from an EMBL/GenBank/DDBJ whole genome shotgun (WGS) entry which is preliminary data.</text>
</comment>
<evidence type="ECO:0000259" key="18">
    <source>
        <dbReference type="PROSITE" id="PS50262"/>
    </source>
</evidence>
<dbReference type="SUPFAM" id="SSF81321">
    <property type="entry name" value="Family A G protein-coupled receptor-like"/>
    <property type="match status" value="1"/>
</dbReference>
<keyword evidence="9 17" id="KW-0472">Membrane</keyword>
<evidence type="ECO:0000313" key="19">
    <source>
        <dbReference type="EMBL" id="GCB73669.1"/>
    </source>
</evidence>
<dbReference type="AlphaFoldDB" id="A0A401PKK0"/>
<evidence type="ECO:0000256" key="4">
    <source>
        <dbReference type="ARBA" id="ARBA00022475"/>
    </source>
</evidence>
<evidence type="ECO:0000256" key="13">
    <source>
        <dbReference type="ARBA" id="ARBA00023224"/>
    </source>
</evidence>
<keyword evidence="5" id="KW-0597">Phosphoprotein</keyword>
<organism evidence="19 20">
    <name type="scientific">Scyliorhinus torazame</name>
    <name type="common">Cloudy catshark</name>
    <name type="synonym">Catulus torazame</name>
    <dbReference type="NCBI Taxonomy" id="75743"/>
    <lineage>
        <taxon>Eukaryota</taxon>
        <taxon>Metazoa</taxon>
        <taxon>Chordata</taxon>
        <taxon>Craniata</taxon>
        <taxon>Vertebrata</taxon>
        <taxon>Chondrichthyes</taxon>
        <taxon>Elasmobranchii</taxon>
        <taxon>Galeomorphii</taxon>
        <taxon>Galeoidea</taxon>
        <taxon>Carcharhiniformes</taxon>
        <taxon>Scyliorhinidae</taxon>
        <taxon>Scyliorhinus</taxon>
    </lineage>
</organism>
<evidence type="ECO:0000256" key="12">
    <source>
        <dbReference type="ARBA" id="ARBA00023180"/>
    </source>
</evidence>
<evidence type="ECO:0000256" key="10">
    <source>
        <dbReference type="ARBA" id="ARBA00023157"/>
    </source>
</evidence>
<evidence type="ECO:0000256" key="8">
    <source>
        <dbReference type="ARBA" id="ARBA00023040"/>
    </source>
</evidence>
<keyword evidence="20" id="KW-1185">Reference proteome</keyword>
<gene>
    <name evidence="19" type="ORF">scyTo_0002749</name>
</gene>
<evidence type="ECO:0000256" key="1">
    <source>
        <dbReference type="ARBA" id="ARBA00004156"/>
    </source>
</evidence>
<keyword evidence="14" id="KW-0968">Cytoplasmic vesicle</keyword>
<keyword evidence="12" id="KW-0325">Glycoprotein</keyword>
<proteinExistence type="inferred from homology"/>
<dbReference type="EMBL" id="BFAA01000708">
    <property type="protein sequence ID" value="GCB73669.1"/>
    <property type="molecule type" value="Genomic_DNA"/>
</dbReference>
<dbReference type="OrthoDB" id="5952950at2759"/>
<reference evidence="19 20" key="1">
    <citation type="journal article" date="2018" name="Nat. Ecol. Evol.">
        <title>Shark genomes provide insights into elasmobranch evolution and the origin of vertebrates.</title>
        <authorList>
            <person name="Hara Y"/>
            <person name="Yamaguchi K"/>
            <person name="Onimaru K"/>
            <person name="Kadota M"/>
            <person name="Koyanagi M"/>
            <person name="Keeley SD"/>
            <person name="Tatsumi K"/>
            <person name="Tanaka K"/>
            <person name="Motone F"/>
            <person name="Kageyama Y"/>
            <person name="Nozu R"/>
            <person name="Adachi N"/>
            <person name="Nishimura O"/>
            <person name="Nakagawa R"/>
            <person name="Tanegashima C"/>
            <person name="Kiyatake I"/>
            <person name="Matsumoto R"/>
            <person name="Murakumo K"/>
            <person name="Nishida K"/>
            <person name="Terakita A"/>
            <person name="Kuratani S"/>
            <person name="Sato K"/>
            <person name="Hyodo S Kuraku.S."/>
        </authorList>
    </citation>
    <scope>NUCLEOTIDE SEQUENCE [LARGE SCALE GENOMIC DNA]</scope>
</reference>
<dbReference type="GO" id="GO:0007200">
    <property type="term" value="P:phospholipase C-activating G protein-coupled receptor signaling pathway"/>
    <property type="evidence" value="ECO:0007669"/>
    <property type="project" value="TreeGrafter"/>
</dbReference>
<dbReference type="PRINTS" id="PR01157">
    <property type="entry name" value="P2YPURNOCPTR"/>
</dbReference>
<dbReference type="Gene3D" id="1.20.1070.10">
    <property type="entry name" value="Rhodopsin 7-helix transmembrane proteins"/>
    <property type="match status" value="1"/>
</dbReference>
<evidence type="ECO:0000256" key="16">
    <source>
        <dbReference type="RuleBase" id="RU000688"/>
    </source>
</evidence>
<feature type="transmembrane region" description="Helical" evidence="17">
    <location>
        <begin position="78"/>
        <end position="100"/>
    </location>
</feature>
<evidence type="ECO:0000256" key="11">
    <source>
        <dbReference type="ARBA" id="ARBA00023170"/>
    </source>
</evidence>
<dbReference type="GO" id="GO:0030659">
    <property type="term" value="C:cytoplasmic vesicle membrane"/>
    <property type="evidence" value="ECO:0007669"/>
    <property type="project" value="UniProtKB-SubCell"/>
</dbReference>
<keyword evidence="8 16" id="KW-0297">G-protein coupled receptor</keyword>
<evidence type="ECO:0000256" key="17">
    <source>
        <dbReference type="SAM" id="Phobius"/>
    </source>
</evidence>
<dbReference type="PRINTS" id="PR00237">
    <property type="entry name" value="GPCRRHODOPSN"/>
</dbReference>
<dbReference type="GO" id="GO:0035025">
    <property type="term" value="P:positive regulation of Rho protein signal transduction"/>
    <property type="evidence" value="ECO:0007669"/>
    <property type="project" value="TreeGrafter"/>
</dbReference>
<sequence length="350" mass="40182">MAKVKKNLTEKNYQSIQSQTNILKMEIQNSNLSDLQPLEFRIGAIIFYSTVFIIGLAVNVTAIWVFSCTTKKATSVNIYMTNVALLDVIFVILLPFRMIYYGKNYWPFGNVFCRINAAFTIFYPSISLWLLAFISVDRYMAVVQPKHSKELRHIGKAAASCIGIWIMTTVSVLPLMFSKNDPDKVSNFTTCLKMLDIIHLKEANSVNFVRVILFFLLPLFIMIGCYCTIINNLLKGKTSKLKPKTKEKSIKIIVTLIVQVLVCFVPYHICFVLLLLQSGHTDFNAWAAFTTFLMNLSTCLDMILYYIVSKHFQARVISVIYYRNYLRSVRRKSFRTGSFRSLSNINISDM</sequence>
<dbReference type="PANTHER" id="PTHR24232">
    <property type="entry name" value="G-PROTEIN COUPLED RECEPTOR"/>
    <property type="match status" value="1"/>
</dbReference>
<dbReference type="OMA" id="TITIYMM"/>
<keyword evidence="7 17" id="KW-1133">Transmembrane helix</keyword>
<name>A0A401PKK0_SCYTO</name>
<dbReference type="InterPro" id="IPR000276">
    <property type="entry name" value="GPCR_Rhodpsn"/>
</dbReference>
<evidence type="ECO:0000256" key="15">
    <source>
        <dbReference type="ARBA" id="ARBA00033081"/>
    </source>
</evidence>